<evidence type="ECO:0000313" key="4">
    <source>
        <dbReference type="Proteomes" id="UP000759256"/>
    </source>
</evidence>
<reference evidence="3" key="2">
    <citation type="submission" date="2021-09" db="EMBL/GenBank/DDBJ databases">
        <authorList>
            <person name="Gilroy R."/>
        </authorList>
    </citation>
    <scope>NUCLEOTIDE SEQUENCE</scope>
    <source>
        <strain evidence="3">CHK189-29639</strain>
    </source>
</reference>
<dbReference type="Proteomes" id="UP000759256">
    <property type="component" value="Unassembled WGS sequence"/>
</dbReference>
<dbReference type="InterPro" id="IPR000525">
    <property type="entry name" value="Initiator_Rep_WH1"/>
</dbReference>
<dbReference type="GO" id="GO:0003887">
    <property type="term" value="F:DNA-directed DNA polymerase activity"/>
    <property type="evidence" value="ECO:0007669"/>
    <property type="project" value="InterPro"/>
</dbReference>
<dbReference type="Pfam" id="PF01051">
    <property type="entry name" value="Rep3_N"/>
    <property type="match status" value="1"/>
</dbReference>
<dbReference type="RefSeq" id="WP_235312681.1">
    <property type="nucleotide sequence ID" value="NZ_JADYUB010000062.1"/>
</dbReference>
<comment type="caution">
    <text evidence="3">The sequence shown here is derived from an EMBL/GenBank/DDBJ whole genome shotgun (WGS) entry which is preliminary data.</text>
</comment>
<dbReference type="SUPFAM" id="SSF46785">
    <property type="entry name" value="Winged helix' DNA-binding domain"/>
    <property type="match status" value="2"/>
</dbReference>
<dbReference type="EMBL" id="DYVK01000081">
    <property type="protein sequence ID" value="HJG16169.1"/>
    <property type="molecule type" value="Genomic_DNA"/>
</dbReference>
<comment type="similarity">
    <text evidence="1">Belongs to the initiator RepB protein family.</text>
</comment>
<sequence length="259" mass="29823">MAVQENKKMDQALSNLLSRQNYLVVQGNDLARSLGNLTKLEHEVLDFCFSFVKKEDEQDMVYQTKVIDLIHHLGLNASGRNYQRIVKAFKALNENTAIYLQIQKPSGDKGILMTSLFDRIALFESGSIEFRFSRDVAPFIFKLKDHFYSFKLAELSRVRSKYTLTLMKLWNANSQGKLTNAKIQGTLEEWEHWFLGSDKSGHPKKMSAGIFKRDVLKKALNEIDRMYPDVTVYITTKKKGVRVIGYTIDIIRVQTTLTI</sequence>
<dbReference type="InterPro" id="IPR036388">
    <property type="entry name" value="WH-like_DNA-bd_sf"/>
</dbReference>
<evidence type="ECO:0000259" key="2">
    <source>
        <dbReference type="Pfam" id="PF01051"/>
    </source>
</evidence>
<dbReference type="Pfam" id="PF21205">
    <property type="entry name" value="Rep3_C"/>
    <property type="match status" value="1"/>
</dbReference>
<reference evidence="3" key="1">
    <citation type="journal article" date="2021" name="PeerJ">
        <title>Extensive microbial diversity within the chicken gut microbiome revealed by metagenomics and culture.</title>
        <authorList>
            <person name="Gilroy R."/>
            <person name="Ravi A."/>
            <person name="Getino M."/>
            <person name="Pursley I."/>
            <person name="Horton D.L."/>
            <person name="Alikhan N.F."/>
            <person name="Baker D."/>
            <person name="Gharbi K."/>
            <person name="Hall N."/>
            <person name="Watson M."/>
            <person name="Adriaenssens E.M."/>
            <person name="Foster-Nyarko E."/>
            <person name="Jarju S."/>
            <person name="Secka A."/>
            <person name="Antonio M."/>
            <person name="Oren A."/>
            <person name="Chaudhuri R.R."/>
            <person name="La Ragione R."/>
            <person name="Hildebrand F."/>
            <person name="Pallen M.J."/>
        </authorList>
    </citation>
    <scope>NUCLEOTIDE SEQUENCE</scope>
    <source>
        <strain evidence="3">CHK189-29639</strain>
    </source>
</reference>
<evidence type="ECO:0000256" key="1">
    <source>
        <dbReference type="ARBA" id="ARBA00038283"/>
    </source>
</evidence>
<proteinExistence type="inferred from homology"/>
<dbReference type="AlphaFoldDB" id="A0A921IEH2"/>
<dbReference type="GO" id="GO:0006270">
    <property type="term" value="P:DNA replication initiation"/>
    <property type="evidence" value="ECO:0007669"/>
    <property type="project" value="InterPro"/>
</dbReference>
<evidence type="ECO:0000313" key="3">
    <source>
        <dbReference type="EMBL" id="HJG16169.1"/>
    </source>
</evidence>
<accession>A0A921IEH2</accession>
<organism evidence="3 4">
    <name type="scientific">Ligilactobacillus salivarius</name>
    <dbReference type="NCBI Taxonomy" id="1624"/>
    <lineage>
        <taxon>Bacteria</taxon>
        <taxon>Bacillati</taxon>
        <taxon>Bacillota</taxon>
        <taxon>Bacilli</taxon>
        <taxon>Lactobacillales</taxon>
        <taxon>Lactobacillaceae</taxon>
        <taxon>Ligilactobacillus</taxon>
    </lineage>
</organism>
<name>A0A921IEH2_9LACO</name>
<gene>
    <name evidence="3" type="ORF">K8V06_08555</name>
</gene>
<feature type="domain" description="Initiator Rep protein WH1" evidence="2">
    <location>
        <begin position="24"/>
        <end position="170"/>
    </location>
</feature>
<protein>
    <submittedName>
        <fullName evidence="3">Replication initiation protein</fullName>
    </submittedName>
</protein>
<dbReference type="Gene3D" id="1.10.10.10">
    <property type="entry name" value="Winged helix-like DNA-binding domain superfamily/Winged helix DNA-binding domain"/>
    <property type="match status" value="2"/>
</dbReference>
<dbReference type="InterPro" id="IPR036390">
    <property type="entry name" value="WH_DNA-bd_sf"/>
</dbReference>